<feature type="region of interest" description="Disordered" evidence="1">
    <location>
        <begin position="21"/>
        <end position="44"/>
    </location>
</feature>
<organism evidence="2 3">
    <name type="scientific">Brochothrix thermosphacta</name>
    <name type="common">Microbacterium thermosphactum</name>
    <dbReference type="NCBI Taxonomy" id="2756"/>
    <lineage>
        <taxon>Bacteria</taxon>
        <taxon>Bacillati</taxon>
        <taxon>Bacillota</taxon>
        <taxon>Bacilli</taxon>
        <taxon>Bacillales</taxon>
        <taxon>Listeriaceae</taxon>
        <taxon>Brochothrix</taxon>
    </lineage>
</organism>
<gene>
    <name evidence="2" type="ORF">BTBSAS_250022</name>
</gene>
<sequence>MSYLRKRLSERLTGTLAKDRKVRKVRVRGQESGVQKLMTSNQRK</sequence>
<reference evidence="3" key="1">
    <citation type="submission" date="2018-04" db="EMBL/GenBank/DDBJ databases">
        <authorList>
            <person name="Illikoud N."/>
        </authorList>
    </citation>
    <scope>NUCLEOTIDE SEQUENCE [LARGE SCALE GENOMIC DNA]</scope>
</reference>
<accession>A0A2X0QLZ0</accession>
<dbReference type="Proteomes" id="UP000270190">
    <property type="component" value="Unassembled WGS sequence"/>
</dbReference>
<evidence type="ECO:0000313" key="2">
    <source>
        <dbReference type="EMBL" id="SPP28615.1"/>
    </source>
</evidence>
<protein>
    <submittedName>
        <fullName evidence="2">Uncharacterized protein</fullName>
    </submittedName>
</protein>
<dbReference type="AlphaFoldDB" id="A0A2X0QLZ0"/>
<proteinExistence type="predicted"/>
<dbReference type="EMBL" id="OUNC01000018">
    <property type="protein sequence ID" value="SPP28615.1"/>
    <property type="molecule type" value="Genomic_DNA"/>
</dbReference>
<evidence type="ECO:0000256" key="1">
    <source>
        <dbReference type="SAM" id="MobiDB-lite"/>
    </source>
</evidence>
<evidence type="ECO:0000313" key="3">
    <source>
        <dbReference type="Proteomes" id="UP000270190"/>
    </source>
</evidence>
<name>A0A2X0QLZ0_BROTH</name>